<accession>A0AAW0LLG5</accession>
<protein>
    <submittedName>
        <fullName evidence="2">Uncharacterized protein</fullName>
    </submittedName>
</protein>
<gene>
    <name evidence="2" type="ORF">CFP56_040791</name>
</gene>
<sequence length="166" mass="18375">MVKRVVDESTRGCVYAIDIQNDALENTSSLLEDSLNPHISHFKYIEPVKKLLSRCLSKMGKVVPKASLLKFVCDVFGIHVTLGKVVNYITALYQEPQHMNPNKAKIDDLGAFRLVAFNLGYLLADDNKKIITKPKIPLLAWEAAKGILMLGGLISLVVYVGHPGGW</sequence>
<keyword evidence="1" id="KW-0812">Transmembrane</keyword>
<evidence type="ECO:0000313" key="2">
    <source>
        <dbReference type="EMBL" id="KAK7851828.1"/>
    </source>
</evidence>
<dbReference type="PANTHER" id="PTHR35276:SF1">
    <property type="entry name" value="TRNA (MNM(5)S(2)U34)-METHYLTRANSFERASE, CHLOROPLASTIC"/>
    <property type="match status" value="1"/>
</dbReference>
<keyword evidence="1" id="KW-0472">Membrane</keyword>
<dbReference type="AlphaFoldDB" id="A0AAW0LLG5"/>
<dbReference type="Pfam" id="PF06962">
    <property type="entry name" value="rRNA_methylase"/>
    <property type="match status" value="1"/>
</dbReference>
<keyword evidence="1" id="KW-1133">Transmembrane helix</keyword>
<dbReference type="Gene3D" id="3.40.50.150">
    <property type="entry name" value="Vaccinia Virus protein VP39"/>
    <property type="match status" value="1"/>
</dbReference>
<dbReference type="Proteomes" id="UP000237347">
    <property type="component" value="Unassembled WGS sequence"/>
</dbReference>
<dbReference type="PANTHER" id="PTHR35276">
    <property type="entry name" value="S-ADENOSYL-L-METHIONINE-DEPENDENT METHYLTRANSFERASES SUPERFAMILY PROTEIN"/>
    <property type="match status" value="1"/>
</dbReference>
<evidence type="ECO:0000313" key="3">
    <source>
        <dbReference type="Proteomes" id="UP000237347"/>
    </source>
</evidence>
<dbReference type="InterPro" id="IPR010719">
    <property type="entry name" value="MnmM_MeTrfase"/>
</dbReference>
<feature type="transmembrane region" description="Helical" evidence="1">
    <location>
        <begin position="138"/>
        <end position="160"/>
    </location>
</feature>
<name>A0AAW0LLG5_QUESU</name>
<organism evidence="2 3">
    <name type="scientific">Quercus suber</name>
    <name type="common">Cork oak</name>
    <dbReference type="NCBI Taxonomy" id="58331"/>
    <lineage>
        <taxon>Eukaryota</taxon>
        <taxon>Viridiplantae</taxon>
        <taxon>Streptophyta</taxon>
        <taxon>Embryophyta</taxon>
        <taxon>Tracheophyta</taxon>
        <taxon>Spermatophyta</taxon>
        <taxon>Magnoliopsida</taxon>
        <taxon>eudicotyledons</taxon>
        <taxon>Gunneridae</taxon>
        <taxon>Pentapetalae</taxon>
        <taxon>rosids</taxon>
        <taxon>fabids</taxon>
        <taxon>Fagales</taxon>
        <taxon>Fagaceae</taxon>
        <taxon>Quercus</taxon>
    </lineage>
</organism>
<dbReference type="EMBL" id="PKMF04000082">
    <property type="protein sequence ID" value="KAK7851828.1"/>
    <property type="molecule type" value="Genomic_DNA"/>
</dbReference>
<reference evidence="2 3" key="1">
    <citation type="journal article" date="2018" name="Sci. Data">
        <title>The draft genome sequence of cork oak.</title>
        <authorList>
            <person name="Ramos A.M."/>
            <person name="Usie A."/>
            <person name="Barbosa P."/>
            <person name="Barros P.M."/>
            <person name="Capote T."/>
            <person name="Chaves I."/>
            <person name="Simoes F."/>
            <person name="Abreu I."/>
            <person name="Carrasquinho I."/>
            <person name="Faro C."/>
            <person name="Guimaraes J.B."/>
            <person name="Mendonca D."/>
            <person name="Nobrega F."/>
            <person name="Rodrigues L."/>
            <person name="Saibo N.J.M."/>
            <person name="Varela M.C."/>
            <person name="Egas C."/>
            <person name="Matos J."/>
            <person name="Miguel C.M."/>
            <person name="Oliveira M.M."/>
            <person name="Ricardo C.P."/>
            <person name="Goncalves S."/>
        </authorList>
    </citation>
    <scope>NUCLEOTIDE SEQUENCE [LARGE SCALE GENOMIC DNA]</scope>
    <source>
        <strain evidence="3">cv. HL8</strain>
    </source>
</reference>
<evidence type="ECO:0000256" key="1">
    <source>
        <dbReference type="SAM" id="Phobius"/>
    </source>
</evidence>
<proteinExistence type="predicted"/>
<keyword evidence="3" id="KW-1185">Reference proteome</keyword>
<dbReference type="InterPro" id="IPR029063">
    <property type="entry name" value="SAM-dependent_MTases_sf"/>
</dbReference>
<comment type="caution">
    <text evidence="2">The sequence shown here is derived from an EMBL/GenBank/DDBJ whole genome shotgun (WGS) entry which is preliminary data.</text>
</comment>